<protein>
    <submittedName>
        <fullName evidence="2">Uncharacterized protein</fullName>
    </submittedName>
</protein>
<organism evidence="2 3">
    <name type="scientific">Mesorhizobium temperatum</name>
    <dbReference type="NCBI Taxonomy" id="241416"/>
    <lineage>
        <taxon>Bacteria</taxon>
        <taxon>Pseudomonadati</taxon>
        <taxon>Pseudomonadota</taxon>
        <taxon>Alphaproteobacteria</taxon>
        <taxon>Hyphomicrobiales</taxon>
        <taxon>Phyllobacteriaceae</taxon>
        <taxon>Mesorhizobium</taxon>
    </lineage>
</organism>
<sequence>MTVVGAPDGAGWVVVSGGETLAGPFPTNAEAWRAADRLEGSPMSPAEKRADWISNKILSSGPMPVVPKKKTRRERKQAKAAAKAPRWVRDIAAAKFDPLGNRQHREWQLGTFGPASPVRRIDPADYVAGRPTSK</sequence>
<feature type="region of interest" description="Disordered" evidence="1">
    <location>
        <begin position="110"/>
        <end position="134"/>
    </location>
</feature>
<comment type="caution">
    <text evidence="2">The sequence shown here is derived from an EMBL/GenBank/DDBJ whole genome shotgun (WGS) entry which is preliminary data.</text>
</comment>
<proteinExistence type="predicted"/>
<gene>
    <name evidence="2" type="ORF">CIT26_11850</name>
</gene>
<accession>A0A271LPM6</accession>
<dbReference type="EMBL" id="NPKJ01000040">
    <property type="protein sequence ID" value="PAQ09727.1"/>
    <property type="molecule type" value="Genomic_DNA"/>
</dbReference>
<feature type="compositionally biased region" description="Basic residues" evidence="1">
    <location>
        <begin position="67"/>
        <end position="78"/>
    </location>
</feature>
<name>A0A271LPM6_9HYPH</name>
<keyword evidence="3" id="KW-1185">Reference proteome</keyword>
<reference evidence="2 3" key="1">
    <citation type="submission" date="2017-08" db="EMBL/GenBank/DDBJ databases">
        <title>Mesorhizobium wenxinae sp. nov., a novel rhizobial species isolated from root nodules of chickpea (Cicer arietinum L.).</title>
        <authorList>
            <person name="Zhang J."/>
        </authorList>
    </citation>
    <scope>NUCLEOTIDE SEQUENCE [LARGE SCALE GENOMIC DNA]</scope>
    <source>
        <strain evidence="2 3">SDW018</strain>
    </source>
</reference>
<dbReference type="RefSeq" id="WP_095492745.1">
    <property type="nucleotide sequence ID" value="NZ_NPKJ01000040.1"/>
</dbReference>
<dbReference type="OrthoDB" id="8100812at2"/>
<evidence type="ECO:0000313" key="2">
    <source>
        <dbReference type="EMBL" id="PAQ09727.1"/>
    </source>
</evidence>
<dbReference type="AlphaFoldDB" id="A0A271LPM6"/>
<dbReference type="Proteomes" id="UP000216442">
    <property type="component" value="Unassembled WGS sequence"/>
</dbReference>
<evidence type="ECO:0000256" key="1">
    <source>
        <dbReference type="SAM" id="MobiDB-lite"/>
    </source>
</evidence>
<feature type="region of interest" description="Disordered" evidence="1">
    <location>
        <begin position="59"/>
        <end position="84"/>
    </location>
</feature>
<evidence type="ECO:0000313" key="3">
    <source>
        <dbReference type="Proteomes" id="UP000216442"/>
    </source>
</evidence>